<keyword evidence="3" id="KW-0809">Transit peptide</keyword>
<evidence type="ECO:0000256" key="6">
    <source>
        <dbReference type="SAM" id="MobiDB-lite"/>
    </source>
</evidence>
<gene>
    <name evidence="8" type="ORF">Scep_007687</name>
</gene>
<keyword evidence="4" id="KW-0496">Mitochondrion</keyword>
<dbReference type="Pfam" id="PF14432">
    <property type="entry name" value="DYW_deaminase"/>
    <property type="match status" value="1"/>
</dbReference>
<sequence>MASLMAAHRVMGNSMITTLSKVRSSHPFHFTSSRRIQTLKISPFALPNLPSNSLSTHASQSDYYQQNPSANPNHWTTTTQNQTYSSPNQWNQQNPNHQNQTYPPRGNPNPNPNQWNSQNQSYPQRGNPSPNQWNSQTQSYPQRGNPNSNQWNSQNQAYPQRSNPNPNPNPNSPNQWNNQGQVQRPAVENAAAPMPSPPPNVDLVGLCRDGKVKEAVQYMSQGVVADADGFFELMNACGNSKLIEEGKKVNEFLVRSPFRGELRLANKSIEMFGKCGSMNDARNVFNRMPQRDLDSWHLMMNGYAANGQGDEGLLVFEQMRKVGVRPNAETFVAVLSACASAEAVEEGFIHFDLMKNEYGITPGIEHYLGLIDVLGSSGHIVEAEEFIENLPFEPTAQIWELLRHFARIHGDIDLEDRAEELMVALDPSKAIKNKIPTPPPKKRSAINMIEGKNRVSEFQAQPRIREAKEQALLYHSERLAIAYGLISTPARTTLRIIKNLRICGDCHNAIKIMAKIVGRELIVRDNKRFHHFKDGKCSCGDYW</sequence>
<protein>
    <recommendedName>
        <fullName evidence="7">DYW domain-containing protein</fullName>
    </recommendedName>
</protein>
<dbReference type="Proteomes" id="UP001419268">
    <property type="component" value="Unassembled WGS sequence"/>
</dbReference>
<dbReference type="PROSITE" id="PS51375">
    <property type="entry name" value="PPR"/>
    <property type="match status" value="1"/>
</dbReference>
<dbReference type="InterPro" id="IPR011990">
    <property type="entry name" value="TPR-like_helical_dom_sf"/>
</dbReference>
<keyword evidence="2" id="KW-0677">Repeat</keyword>
<dbReference type="AlphaFoldDB" id="A0AAP0PP16"/>
<accession>A0AAP0PP16</accession>
<name>A0AAP0PP16_9MAGN</name>
<feature type="domain" description="DYW" evidence="7">
    <location>
        <begin position="466"/>
        <end position="543"/>
    </location>
</feature>
<dbReference type="GO" id="GO:0009451">
    <property type="term" value="P:RNA modification"/>
    <property type="evidence" value="ECO:0007669"/>
    <property type="project" value="InterPro"/>
</dbReference>
<dbReference type="InterPro" id="IPR046960">
    <property type="entry name" value="PPR_At4g14850-like_plant"/>
</dbReference>
<feature type="region of interest" description="Disordered" evidence="6">
    <location>
        <begin position="52"/>
        <end position="201"/>
    </location>
</feature>
<feature type="compositionally biased region" description="Low complexity" evidence="6">
    <location>
        <begin position="112"/>
        <end position="124"/>
    </location>
</feature>
<dbReference type="Pfam" id="PF01535">
    <property type="entry name" value="PPR"/>
    <property type="match status" value="1"/>
</dbReference>
<feature type="repeat" description="PPR" evidence="5">
    <location>
        <begin position="292"/>
        <end position="326"/>
    </location>
</feature>
<comment type="subcellular location">
    <subcellularLocation>
        <location evidence="1">Mitochondrion</location>
    </subcellularLocation>
</comment>
<dbReference type="InterPro" id="IPR002885">
    <property type="entry name" value="PPR_rpt"/>
</dbReference>
<evidence type="ECO:0000256" key="1">
    <source>
        <dbReference type="ARBA" id="ARBA00004173"/>
    </source>
</evidence>
<dbReference type="GO" id="GO:0003723">
    <property type="term" value="F:RNA binding"/>
    <property type="evidence" value="ECO:0007669"/>
    <property type="project" value="InterPro"/>
</dbReference>
<dbReference type="Gene3D" id="1.25.40.10">
    <property type="entry name" value="Tetratricopeptide repeat domain"/>
    <property type="match status" value="1"/>
</dbReference>
<dbReference type="EMBL" id="JBBNAG010000003">
    <property type="protein sequence ID" value="KAK9148930.1"/>
    <property type="molecule type" value="Genomic_DNA"/>
</dbReference>
<evidence type="ECO:0000256" key="4">
    <source>
        <dbReference type="ARBA" id="ARBA00023128"/>
    </source>
</evidence>
<comment type="caution">
    <text evidence="8">The sequence shown here is derived from an EMBL/GenBank/DDBJ whole genome shotgun (WGS) entry which is preliminary data.</text>
</comment>
<evidence type="ECO:0000313" key="8">
    <source>
        <dbReference type="EMBL" id="KAK9148930.1"/>
    </source>
</evidence>
<dbReference type="FunFam" id="1.25.40.10:FF:000503">
    <property type="entry name" value="Pentatricopeptide repeat-containing protein, mitochondrial"/>
    <property type="match status" value="1"/>
</dbReference>
<keyword evidence="9" id="KW-1185">Reference proteome</keyword>
<evidence type="ECO:0000313" key="9">
    <source>
        <dbReference type="Proteomes" id="UP001419268"/>
    </source>
</evidence>
<evidence type="ECO:0000256" key="3">
    <source>
        <dbReference type="ARBA" id="ARBA00022946"/>
    </source>
</evidence>
<dbReference type="PANTHER" id="PTHR47926">
    <property type="entry name" value="PENTATRICOPEPTIDE REPEAT-CONTAINING PROTEIN"/>
    <property type="match status" value="1"/>
</dbReference>
<evidence type="ECO:0000259" key="7">
    <source>
        <dbReference type="Pfam" id="PF14432"/>
    </source>
</evidence>
<organism evidence="8 9">
    <name type="scientific">Stephania cephalantha</name>
    <dbReference type="NCBI Taxonomy" id="152367"/>
    <lineage>
        <taxon>Eukaryota</taxon>
        <taxon>Viridiplantae</taxon>
        <taxon>Streptophyta</taxon>
        <taxon>Embryophyta</taxon>
        <taxon>Tracheophyta</taxon>
        <taxon>Spermatophyta</taxon>
        <taxon>Magnoliopsida</taxon>
        <taxon>Ranunculales</taxon>
        <taxon>Menispermaceae</taxon>
        <taxon>Menispermoideae</taxon>
        <taxon>Cissampelideae</taxon>
        <taxon>Stephania</taxon>
    </lineage>
</organism>
<feature type="compositionally biased region" description="Polar residues" evidence="6">
    <location>
        <begin position="126"/>
        <end position="144"/>
    </location>
</feature>
<feature type="compositionally biased region" description="Low complexity" evidence="6">
    <location>
        <begin position="145"/>
        <end position="164"/>
    </location>
</feature>
<dbReference type="InterPro" id="IPR032867">
    <property type="entry name" value="DYW_dom"/>
</dbReference>
<dbReference type="GO" id="GO:0008270">
    <property type="term" value="F:zinc ion binding"/>
    <property type="evidence" value="ECO:0007669"/>
    <property type="project" value="InterPro"/>
</dbReference>
<feature type="compositionally biased region" description="Polar residues" evidence="6">
    <location>
        <begin position="52"/>
        <end position="86"/>
    </location>
</feature>
<dbReference type="GO" id="GO:0005739">
    <property type="term" value="C:mitochondrion"/>
    <property type="evidence" value="ECO:0007669"/>
    <property type="project" value="UniProtKB-SubCell"/>
</dbReference>
<proteinExistence type="predicted"/>
<dbReference type="Pfam" id="PF13041">
    <property type="entry name" value="PPR_2"/>
    <property type="match status" value="1"/>
</dbReference>
<dbReference type="NCBIfam" id="TIGR00756">
    <property type="entry name" value="PPR"/>
    <property type="match status" value="1"/>
</dbReference>
<dbReference type="PANTHER" id="PTHR47926:SF353">
    <property type="entry name" value="DYW DOMAIN-CONTAINING PROTEIN"/>
    <property type="match status" value="1"/>
</dbReference>
<feature type="compositionally biased region" description="Low complexity" evidence="6">
    <location>
        <begin position="87"/>
        <end position="104"/>
    </location>
</feature>
<evidence type="ECO:0000256" key="2">
    <source>
        <dbReference type="ARBA" id="ARBA00022737"/>
    </source>
</evidence>
<reference evidence="8 9" key="1">
    <citation type="submission" date="2024-01" db="EMBL/GenBank/DDBJ databases">
        <title>Genome assemblies of Stephania.</title>
        <authorList>
            <person name="Yang L."/>
        </authorList>
    </citation>
    <scope>NUCLEOTIDE SEQUENCE [LARGE SCALE GENOMIC DNA]</scope>
    <source>
        <strain evidence="8">JXDWG</strain>
        <tissue evidence="8">Leaf</tissue>
    </source>
</reference>
<evidence type="ECO:0000256" key="5">
    <source>
        <dbReference type="PROSITE-ProRule" id="PRU00708"/>
    </source>
</evidence>